<dbReference type="Proteomes" id="UP000247498">
    <property type="component" value="Unassembled WGS sequence"/>
</dbReference>
<gene>
    <name evidence="2" type="ORF">Rsub_00570</name>
</gene>
<evidence type="ECO:0000313" key="2">
    <source>
        <dbReference type="EMBL" id="GBF87858.1"/>
    </source>
</evidence>
<feature type="compositionally biased region" description="Low complexity" evidence="1">
    <location>
        <begin position="166"/>
        <end position="177"/>
    </location>
</feature>
<comment type="caution">
    <text evidence="2">The sequence shown here is derived from an EMBL/GenBank/DDBJ whole genome shotgun (WGS) entry which is preliminary data.</text>
</comment>
<protein>
    <submittedName>
        <fullName evidence="2">Uncharacterized protein</fullName>
    </submittedName>
</protein>
<dbReference type="AlphaFoldDB" id="A0A2V0NKL3"/>
<proteinExistence type="predicted"/>
<dbReference type="EMBL" id="BDRX01000002">
    <property type="protein sequence ID" value="GBF87858.1"/>
    <property type="molecule type" value="Genomic_DNA"/>
</dbReference>
<evidence type="ECO:0000256" key="1">
    <source>
        <dbReference type="SAM" id="MobiDB-lite"/>
    </source>
</evidence>
<sequence>MNRRKAGAGGAVVEAAAAAAAVAAPAAIAPAAPLPTGRFGARGGARPAAAAKPAWVAAQWKHVVPESPPRGGPGGAEPAARRGGRAPSLRLVEHRRRAAAEYRTARELVAAILERCERLQAACAPPPPRRPATAPAAGGACCGGATRVTIRSGLSFSPPAGGGAAPSGPAPRGAAATGCPAAACGPAAVQSPPPPQPQPGPAPWCGAVDLNPGYTLPAGSPRRAAAAAPHLAEALARLEQLRAEVRRLDLGRLTSREALQAGVARLNADVYGALHEAHARAVPAAWG</sequence>
<feature type="region of interest" description="Disordered" evidence="1">
    <location>
        <begin position="65"/>
        <end position="85"/>
    </location>
</feature>
<evidence type="ECO:0000313" key="3">
    <source>
        <dbReference type="Proteomes" id="UP000247498"/>
    </source>
</evidence>
<dbReference type="InParanoid" id="A0A2V0NKL3"/>
<organism evidence="2 3">
    <name type="scientific">Raphidocelis subcapitata</name>
    <dbReference type="NCBI Taxonomy" id="307507"/>
    <lineage>
        <taxon>Eukaryota</taxon>
        <taxon>Viridiplantae</taxon>
        <taxon>Chlorophyta</taxon>
        <taxon>core chlorophytes</taxon>
        <taxon>Chlorophyceae</taxon>
        <taxon>CS clade</taxon>
        <taxon>Sphaeropleales</taxon>
        <taxon>Selenastraceae</taxon>
        <taxon>Raphidocelis</taxon>
    </lineage>
</organism>
<reference evidence="2 3" key="1">
    <citation type="journal article" date="2018" name="Sci. Rep.">
        <title>Raphidocelis subcapitata (=Pseudokirchneriella subcapitata) provides an insight into genome evolution and environmental adaptations in the Sphaeropleales.</title>
        <authorList>
            <person name="Suzuki S."/>
            <person name="Yamaguchi H."/>
            <person name="Nakajima N."/>
            <person name="Kawachi M."/>
        </authorList>
    </citation>
    <scope>NUCLEOTIDE SEQUENCE [LARGE SCALE GENOMIC DNA]</scope>
    <source>
        <strain evidence="2 3">NIES-35</strain>
    </source>
</reference>
<name>A0A2V0NKL3_9CHLO</name>
<keyword evidence="3" id="KW-1185">Reference proteome</keyword>
<feature type="region of interest" description="Disordered" evidence="1">
    <location>
        <begin position="158"/>
        <end position="177"/>
    </location>
</feature>
<accession>A0A2V0NKL3</accession>